<sequence>MHFGGVYLINSNTIISDDVFSSTPSLRISTNNFIQVFYVLKQVSTYHVLGVLAAIIKTVFIIATIAIIRFKAAAAELDQNVPSGLTEKRSSGVSLTIFTDSSHRFLAFSSSIAVALNVASLQSIKYFPVTLTTSSEVANSTFSQISGGFLTNSAISSSNDNSFAFHVNLMTIDTSMRQLDEFSEH</sequence>
<keyword evidence="1" id="KW-0812">Transmembrane</keyword>
<dbReference type="AlphaFoldDB" id="A0A1A9VER7"/>
<protein>
    <submittedName>
        <fullName evidence="2">Uncharacterized protein</fullName>
    </submittedName>
</protein>
<evidence type="ECO:0000313" key="2">
    <source>
        <dbReference type="EnsemblMetazoa" id="GAUT034982-PA"/>
    </source>
</evidence>
<proteinExistence type="predicted"/>
<evidence type="ECO:0000313" key="3">
    <source>
        <dbReference type="Proteomes" id="UP000078200"/>
    </source>
</evidence>
<accession>A0A1A9VER7</accession>
<reference evidence="2" key="1">
    <citation type="submission" date="2020-05" db="UniProtKB">
        <authorList>
            <consortium name="EnsemblMetazoa"/>
        </authorList>
    </citation>
    <scope>IDENTIFICATION</scope>
    <source>
        <strain evidence="2">TTRI</strain>
    </source>
</reference>
<dbReference type="VEuPathDB" id="VectorBase:GAUT034982"/>
<keyword evidence="1" id="KW-1133">Transmembrane helix</keyword>
<keyword evidence="1" id="KW-0472">Membrane</keyword>
<dbReference type="EnsemblMetazoa" id="GAUT034982-RA">
    <property type="protein sequence ID" value="GAUT034982-PA"/>
    <property type="gene ID" value="GAUT034982"/>
</dbReference>
<name>A0A1A9VER7_GLOAU</name>
<organism evidence="2 3">
    <name type="scientific">Glossina austeni</name>
    <name type="common">Savannah tsetse fly</name>
    <dbReference type="NCBI Taxonomy" id="7395"/>
    <lineage>
        <taxon>Eukaryota</taxon>
        <taxon>Metazoa</taxon>
        <taxon>Ecdysozoa</taxon>
        <taxon>Arthropoda</taxon>
        <taxon>Hexapoda</taxon>
        <taxon>Insecta</taxon>
        <taxon>Pterygota</taxon>
        <taxon>Neoptera</taxon>
        <taxon>Endopterygota</taxon>
        <taxon>Diptera</taxon>
        <taxon>Brachycera</taxon>
        <taxon>Muscomorpha</taxon>
        <taxon>Hippoboscoidea</taxon>
        <taxon>Glossinidae</taxon>
        <taxon>Glossina</taxon>
    </lineage>
</organism>
<feature type="transmembrane region" description="Helical" evidence="1">
    <location>
        <begin position="46"/>
        <end position="68"/>
    </location>
</feature>
<keyword evidence="3" id="KW-1185">Reference proteome</keyword>
<evidence type="ECO:0000256" key="1">
    <source>
        <dbReference type="SAM" id="Phobius"/>
    </source>
</evidence>
<dbReference type="Proteomes" id="UP000078200">
    <property type="component" value="Unassembled WGS sequence"/>
</dbReference>